<dbReference type="AlphaFoldDB" id="L1ILM6"/>
<organism evidence="1">
    <name type="scientific">Guillardia theta (strain CCMP2712)</name>
    <name type="common">Cryptophyte</name>
    <dbReference type="NCBI Taxonomy" id="905079"/>
    <lineage>
        <taxon>Eukaryota</taxon>
        <taxon>Cryptophyceae</taxon>
        <taxon>Pyrenomonadales</taxon>
        <taxon>Geminigeraceae</taxon>
        <taxon>Guillardia</taxon>
    </lineage>
</organism>
<name>L1ILM6_GUITC</name>
<evidence type="ECO:0000313" key="1">
    <source>
        <dbReference type="EMBL" id="EKX36705.1"/>
    </source>
</evidence>
<dbReference type="EMBL" id="JH993069">
    <property type="protein sequence ID" value="EKX36705.1"/>
    <property type="molecule type" value="Genomic_DNA"/>
</dbReference>
<dbReference type="EnsemblProtists" id="EKX36705">
    <property type="protein sequence ID" value="EKX36705"/>
    <property type="gene ID" value="GUITHDRAFT_145558"/>
</dbReference>
<protein>
    <submittedName>
        <fullName evidence="1 2">Uncharacterized protein</fullName>
    </submittedName>
</protein>
<dbReference type="PaxDb" id="55529-EKX36705"/>
<dbReference type="HOGENOM" id="CLU_2255310_0_0_1"/>
<reference evidence="1 3" key="1">
    <citation type="journal article" date="2012" name="Nature">
        <title>Algal genomes reveal evolutionary mosaicism and the fate of nucleomorphs.</title>
        <authorList>
            <consortium name="DOE Joint Genome Institute"/>
            <person name="Curtis B.A."/>
            <person name="Tanifuji G."/>
            <person name="Burki F."/>
            <person name="Gruber A."/>
            <person name="Irimia M."/>
            <person name="Maruyama S."/>
            <person name="Arias M.C."/>
            <person name="Ball S.G."/>
            <person name="Gile G.H."/>
            <person name="Hirakawa Y."/>
            <person name="Hopkins J.F."/>
            <person name="Kuo A."/>
            <person name="Rensing S.A."/>
            <person name="Schmutz J."/>
            <person name="Symeonidi A."/>
            <person name="Elias M."/>
            <person name="Eveleigh R.J."/>
            <person name="Herman E.K."/>
            <person name="Klute M.J."/>
            <person name="Nakayama T."/>
            <person name="Obornik M."/>
            <person name="Reyes-Prieto A."/>
            <person name="Armbrust E.V."/>
            <person name="Aves S.J."/>
            <person name="Beiko R.G."/>
            <person name="Coutinho P."/>
            <person name="Dacks J.B."/>
            <person name="Durnford D.G."/>
            <person name="Fast N.M."/>
            <person name="Green B.R."/>
            <person name="Grisdale C.J."/>
            <person name="Hempel F."/>
            <person name="Henrissat B."/>
            <person name="Hoppner M.P."/>
            <person name="Ishida K."/>
            <person name="Kim E."/>
            <person name="Koreny L."/>
            <person name="Kroth P.G."/>
            <person name="Liu Y."/>
            <person name="Malik S.B."/>
            <person name="Maier U.G."/>
            <person name="McRose D."/>
            <person name="Mock T."/>
            <person name="Neilson J.A."/>
            <person name="Onodera N.T."/>
            <person name="Poole A.M."/>
            <person name="Pritham E.J."/>
            <person name="Richards T.A."/>
            <person name="Rocap G."/>
            <person name="Roy S.W."/>
            <person name="Sarai C."/>
            <person name="Schaack S."/>
            <person name="Shirato S."/>
            <person name="Slamovits C.H."/>
            <person name="Spencer D.F."/>
            <person name="Suzuki S."/>
            <person name="Worden A.Z."/>
            <person name="Zauner S."/>
            <person name="Barry K."/>
            <person name="Bell C."/>
            <person name="Bharti A.K."/>
            <person name="Crow J.A."/>
            <person name="Grimwood J."/>
            <person name="Kramer R."/>
            <person name="Lindquist E."/>
            <person name="Lucas S."/>
            <person name="Salamov A."/>
            <person name="McFadden G.I."/>
            <person name="Lane C.E."/>
            <person name="Keeling P.J."/>
            <person name="Gray M.W."/>
            <person name="Grigoriev I.V."/>
            <person name="Archibald J.M."/>
        </authorList>
    </citation>
    <scope>NUCLEOTIDE SEQUENCE</scope>
    <source>
        <strain evidence="1 3">CCMP2712</strain>
    </source>
</reference>
<sequence length="104" mass="11848">MSEPIDMRQTLEDIARKLDIVSRHGDQDELINAGITARNLRNAKKLSDKLQHAPNTKELIDSCHSQCRNLISALSDRENKQNVRAIHQNLMRIASPGKQKKTKH</sequence>
<reference evidence="3" key="2">
    <citation type="submission" date="2012-11" db="EMBL/GenBank/DDBJ databases">
        <authorList>
            <person name="Kuo A."/>
            <person name="Curtis B.A."/>
            <person name="Tanifuji G."/>
            <person name="Burki F."/>
            <person name="Gruber A."/>
            <person name="Irimia M."/>
            <person name="Maruyama S."/>
            <person name="Arias M.C."/>
            <person name="Ball S.G."/>
            <person name="Gile G.H."/>
            <person name="Hirakawa Y."/>
            <person name="Hopkins J.F."/>
            <person name="Rensing S.A."/>
            <person name="Schmutz J."/>
            <person name="Symeonidi A."/>
            <person name="Elias M."/>
            <person name="Eveleigh R.J."/>
            <person name="Herman E.K."/>
            <person name="Klute M.J."/>
            <person name="Nakayama T."/>
            <person name="Obornik M."/>
            <person name="Reyes-Prieto A."/>
            <person name="Armbrust E.V."/>
            <person name="Aves S.J."/>
            <person name="Beiko R.G."/>
            <person name="Coutinho P."/>
            <person name="Dacks J.B."/>
            <person name="Durnford D.G."/>
            <person name="Fast N.M."/>
            <person name="Green B.R."/>
            <person name="Grisdale C."/>
            <person name="Hempe F."/>
            <person name="Henrissat B."/>
            <person name="Hoppner M.P."/>
            <person name="Ishida K.-I."/>
            <person name="Kim E."/>
            <person name="Koreny L."/>
            <person name="Kroth P.G."/>
            <person name="Liu Y."/>
            <person name="Malik S.-B."/>
            <person name="Maier U.G."/>
            <person name="McRose D."/>
            <person name="Mock T."/>
            <person name="Neilson J.A."/>
            <person name="Onodera N.T."/>
            <person name="Poole A.M."/>
            <person name="Pritham E.J."/>
            <person name="Richards T.A."/>
            <person name="Rocap G."/>
            <person name="Roy S.W."/>
            <person name="Sarai C."/>
            <person name="Schaack S."/>
            <person name="Shirato S."/>
            <person name="Slamovits C.H."/>
            <person name="Spencer D.F."/>
            <person name="Suzuki S."/>
            <person name="Worden A.Z."/>
            <person name="Zauner S."/>
            <person name="Barry K."/>
            <person name="Bell C."/>
            <person name="Bharti A.K."/>
            <person name="Crow J.A."/>
            <person name="Grimwood J."/>
            <person name="Kramer R."/>
            <person name="Lindquist E."/>
            <person name="Lucas S."/>
            <person name="Salamov A."/>
            <person name="McFadden G.I."/>
            <person name="Lane C.E."/>
            <person name="Keeling P.J."/>
            <person name="Gray M.W."/>
            <person name="Grigoriev I.V."/>
            <person name="Archibald J.M."/>
        </authorList>
    </citation>
    <scope>NUCLEOTIDE SEQUENCE</scope>
    <source>
        <strain evidence="3">CCMP2712</strain>
    </source>
</reference>
<keyword evidence="3" id="KW-1185">Reference proteome</keyword>
<dbReference type="KEGG" id="gtt:GUITHDRAFT_145558"/>
<gene>
    <name evidence="1" type="ORF">GUITHDRAFT_145558</name>
</gene>
<proteinExistence type="predicted"/>
<evidence type="ECO:0000313" key="3">
    <source>
        <dbReference type="Proteomes" id="UP000011087"/>
    </source>
</evidence>
<accession>L1ILM6</accession>
<dbReference type="GeneID" id="17293419"/>
<dbReference type="Proteomes" id="UP000011087">
    <property type="component" value="Unassembled WGS sequence"/>
</dbReference>
<evidence type="ECO:0000313" key="2">
    <source>
        <dbReference type="EnsemblProtists" id="EKX36705"/>
    </source>
</evidence>
<dbReference type="RefSeq" id="XP_005823685.1">
    <property type="nucleotide sequence ID" value="XM_005823628.1"/>
</dbReference>
<reference evidence="2" key="3">
    <citation type="submission" date="2015-06" db="UniProtKB">
        <authorList>
            <consortium name="EnsemblProtists"/>
        </authorList>
    </citation>
    <scope>IDENTIFICATION</scope>
</reference>